<evidence type="ECO:0000313" key="2">
    <source>
        <dbReference type="Proteomes" id="UP001056120"/>
    </source>
</evidence>
<reference evidence="2" key="1">
    <citation type="journal article" date="2022" name="Mol. Ecol. Resour.">
        <title>The genomes of chicory, endive, great burdock and yacon provide insights into Asteraceae palaeo-polyploidization history and plant inulin production.</title>
        <authorList>
            <person name="Fan W."/>
            <person name="Wang S."/>
            <person name="Wang H."/>
            <person name="Wang A."/>
            <person name="Jiang F."/>
            <person name="Liu H."/>
            <person name="Zhao H."/>
            <person name="Xu D."/>
            <person name="Zhang Y."/>
        </authorList>
    </citation>
    <scope>NUCLEOTIDE SEQUENCE [LARGE SCALE GENOMIC DNA]</scope>
    <source>
        <strain evidence="2">cv. Yunnan</strain>
    </source>
</reference>
<protein>
    <submittedName>
        <fullName evidence="1">Uncharacterized protein</fullName>
    </submittedName>
</protein>
<comment type="caution">
    <text evidence="1">The sequence shown here is derived from an EMBL/GenBank/DDBJ whole genome shotgun (WGS) entry which is preliminary data.</text>
</comment>
<sequence>MDVIIIFFLIISSLITFLFIVLNSDPNSRQHLNLPPGPPKLPLIGNLHQLAGALPHRAFRNLAKNHGPIMHIQLAQISAIIISSPRLAKEVLKTHDLALASRPTSLASHILFYGNTNIAFTPYGDYWRQLRKICTLQLLGAKKVRSFAAIRQREFNSFMKFLGMLSDGEPINVHEKVTEMVNNVVCVSSFGDNCRQRKQLLEIIDRFGRELSGLYLADLFPDYEFLSVILGRKSKLLKLRKNFDEILDEILEERRRRGSYSDFPSDEREDGDLLEVLLRVKEEGGVGFAITDDNIKAIFADIFAAGTDTSSITIEWAMTEMIRNPTMMKKVQDEVREAFNGKTMITEKELQSLSYMQLVIKETLRLHPPVPLLLPRECREQCKIDGYDIHVKQKVMINAWACATDPEYWEDAESFKPERFEKTSVDFMGNDYEFIPFGAGRRMCPGVNFGLRSVEFFLAHMLYFYDWNLHDGLNPTDVDMTETEGVFAGKKDDLRLIPTFYPKAVDDAPFMNLNM</sequence>
<name>A0ACB9HU09_9ASTR</name>
<keyword evidence="2" id="KW-1185">Reference proteome</keyword>
<accession>A0ACB9HU09</accession>
<gene>
    <name evidence="1" type="ORF">L1987_34060</name>
</gene>
<evidence type="ECO:0000313" key="1">
    <source>
        <dbReference type="EMBL" id="KAI3798781.1"/>
    </source>
</evidence>
<dbReference type="EMBL" id="CM042028">
    <property type="protein sequence ID" value="KAI3798781.1"/>
    <property type="molecule type" value="Genomic_DNA"/>
</dbReference>
<dbReference type="Proteomes" id="UP001056120">
    <property type="component" value="Linkage Group LG11"/>
</dbReference>
<reference evidence="1 2" key="2">
    <citation type="journal article" date="2022" name="Mol. Ecol. Resour.">
        <title>The genomes of chicory, endive, great burdock and yacon provide insights into Asteraceae paleo-polyploidization history and plant inulin production.</title>
        <authorList>
            <person name="Fan W."/>
            <person name="Wang S."/>
            <person name="Wang H."/>
            <person name="Wang A."/>
            <person name="Jiang F."/>
            <person name="Liu H."/>
            <person name="Zhao H."/>
            <person name="Xu D."/>
            <person name="Zhang Y."/>
        </authorList>
    </citation>
    <scope>NUCLEOTIDE SEQUENCE [LARGE SCALE GENOMIC DNA]</scope>
    <source>
        <strain evidence="2">cv. Yunnan</strain>
        <tissue evidence="1">Leaves</tissue>
    </source>
</reference>
<organism evidence="1 2">
    <name type="scientific">Smallanthus sonchifolius</name>
    <dbReference type="NCBI Taxonomy" id="185202"/>
    <lineage>
        <taxon>Eukaryota</taxon>
        <taxon>Viridiplantae</taxon>
        <taxon>Streptophyta</taxon>
        <taxon>Embryophyta</taxon>
        <taxon>Tracheophyta</taxon>
        <taxon>Spermatophyta</taxon>
        <taxon>Magnoliopsida</taxon>
        <taxon>eudicotyledons</taxon>
        <taxon>Gunneridae</taxon>
        <taxon>Pentapetalae</taxon>
        <taxon>asterids</taxon>
        <taxon>campanulids</taxon>
        <taxon>Asterales</taxon>
        <taxon>Asteraceae</taxon>
        <taxon>Asteroideae</taxon>
        <taxon>Heliantheae alliance</taxon>
        <taxon>Millerieae</taxon>
        <taxon>Smallanthus</taxon>
    </lineage>
</organism>
<proteinExistence type="predicted"/>